<evidence type="ECO:0000313" key="10">
    <source>
        <dbReference type="WormBase" id="CBG21094"/>
    </source>
</evidence>
<keyword evidence="2" id="KW-0808">Transferase</keyword>
<proteinExistence type="predicted"/>
<evidence type="ECO:0000313" key="8">
    <source>
        <dbReference type="EMBL" id="CAP38104.2"/>
    </source>
</evidence>
<dbReference type="FunFam" id="1.10.510.10:FF:001110">
    <property type="entry name" value="AGC family protein kinase"/>
    <property type="match status" value="1"/>
</dbReference>
<dbReference type="eggNOG" id="KOG0696">
    <property type="taxonomic scope" value="Eukaryota"/>
</dbReference>
<dbReference type="PROSITE" id="PS50011">
    <property type="entry name" value="PROTEIN_KINASE_DOM"/>
    <property type="match status" value="1"/>
</dbReference>
<evidence type="ECO:0000256" key="4">
    <source>
        <dbReference type="ARBA" id="ARBA00022777"/>
    </source>
</evidence>
<evidence type="ECO:0000256" key="1">
    <source>
        <dbReference type="ARBA" id="ARBA00022527"/>
    </source>
</evidence>
<keyword evidence="5" id="KW-0067">ATP-binding</keyword>
<dbReference type="PROSITE" id="PS51285">
    <property type="entry name" value="AGC_KINASE_CTER"/>
    <property type="match status" value="1"/>
</dbReference>
<accession>A8XZH7</accession>
<evidence type="ECO:0000256" key="2">
    <source>
        <dbReference type="ARBA" id="ARBA00022679"/>
    </source>
</evidence>
<dbReference type="PROSITE" id="PS00108">
    <property type="entry name" value="PROTEIN_KINASE_ST"/>
    <property type="match status" value="1"/>
</dbReference>
<evidence type="ECO:0000256" key="3">
    <source>
        <dbReference type="ARBA" id="ARBA00022741"/>
    </source>
</evidence>
<dbReference type="InterPro" id="IPR000961">
    <property type="entry name" value="AGC-kinase_C"/>
</dbReference>
<dbReference type="SMART" id="SM00133">
    <property type="entry name" value="S_TK_X"/>
    <property type="match status" value="1"/>
</dbReference>
<feature type="domain" description="Protein kinase" evidence="6">
    <location>
        <begin position="1"/>
        <end position="257"/>
    </location>
</feature>
<keyword evidence="1" id="KW-0723">Serine/threonine-protein kinase</keyword>
<dbReference type="PANTHER" id="PTHR24351">
    <property type="entry name" value="RIBOSOMAL PROTEIN S6 KINASE"/>
    <property type="match status" value="1"/>
</dbReference>
<dbReference type="SMART" id="SM00220">
    <property type="entry name" value="S_TKc"/>
    <property type="match status" value="1"/>
</dbReference>
<reference evidence="8 9" key="1">
    <citation type="journal article" date="2003" name="PLoS Biol.">
        <title>The genome sequence of Caenorhabditis briggsae: a platform for comparative genomics.</title>
        <authorList>
            <person name="Stein L.D."/>
            <person name="Bao Z."/>
            <person name="Blasiar D."/>
            <person name="Blumenthal T."/>
            <person name="Brent M.R."/>
            <person name="Chen N."/>
            <person name="Chinwalla A."/>
            <person name="Clarke L."/>
            <person name="Clee C."/>
            <person name="Coghlan A."/>
            <person name="Coulson A."/>
            <person name="D'Eustachio P."/>
            <person name="Fitch D.H."/>
            <person name="Fulton L.A."/>
            <person name="Fulton R.E."/>
            <person name="Griffiths-Jones S."/>
            <person name="Harris T.W."/>
            <person name="Hillier L.W."/>
            <person name="Kamath R."/>
            <person name="Kuwabara P.E."/>
            <person name="Mardis E.R."/>
            <person name="Marra M.A."/>
            <person name="Miner T.L."/>
            <person name="Minx P."/>
            <person name="Mullikin J.C."/>
            <person name="Plumb R.W."/>
            <person name="Rogers J."/>
            <person name="Schein J.E."/>
            <person name="Sohrmann M."/>
            <person name="Spieth J."/>
            <person name="Stajich J.E."/>
            <person name="Wei C."/>
            <person name="Willey D."/>
            <person name="Wilson R.K."/>
            <person name="Durbin R."/>
            <person name="Waterston R.H."/>
        </authorList>
    </citation>
    <scope>NUCLEOTIDE SEQUENCE [LARGE SCALE GENOMIC DNA]</scope>
    <source>
        <strain evidence="8 9">AF16</strain>
    </source>
</reference>
<feature type="domain" description="AGC-kinase C-terminal" evidence="7">
    <location>
        <begin position="258"/>
        <end position="328"/>
    </location>
</feature>
<sequence length="344" mass="39952">MERISLLKFSFLFRSIWHQPVTQMEPNANGAQCIKSIKKPVDYDGRSRLISEIQILKKTKSPFLCEMYECFETPEKVFLVLELLNGGELYSLIKEKGPMKRTQARYYLAQIALGLEYLHESHIMHRDLKSSNVMISRRRDAKIADFGLSKMNFPLGAKTKTFGIGTLDSMAPEMIRKEPYGHEVDYWALGVLAWEMLVGESPFNGKTREATKEKIKNERLEIPMSLSHMSAQFLKGLLTTKVEKRFGIFEIKKSNFFGKIDWEMLKRMEYRPPFNPKLKDDSDISKFDPEITLYENPWKTEDEDSEIMEINKFKEFDHPNGSPEVITLDSEDIEEEGPKIIVLN</sequence>
<keyword evidence="4" id="KW-0418">Kinase</keyword>
<dbReference type="SUPFAM" id="SSF56112">
    <property type="entry name" value="Protein kinase-like (PK-like)"/>
    <property type="match status" value="1"/>
</dbReference>
<evidence type="ECO:0000313" key="9">
    <source>
        <dbReference type="Proteomes" id="UP000008549"/>
    </source>
</evidence>
<evidence type="ECO:0000259" key="7">
    <source>
        <dbReference type="PROSITE" id="PS51285"/>
    </source>
</evidence>
<dbReference type="EMBL" id="HE600975">
    <property type="protein sequence ID" value="CAP38104.2"/>
    <property type="molecule type" value="Genomic_DNA"/>
</dbReference>
<keyword evidence="3" id="KW-0547">Nucleotide-binding</keyword>
<dbReference type="CTD" id="8584715"/>
<evidence type="ECO:0000259" key="6">
    <source>
        <dbReference type="PROSITE" id="PS50011"/>
    </source>
</evidence>
<dbReference type="GeneID" id="8584715"/>
<dbReference type="GO" id="GO:0004674">
    <property type="term" value="F:protein serine/threonine kinase activity"/>
    <property type="evidence" value="ECO:0000318"/>
    <property type="project" value="GO_Central"/>
</dbReference>
<dbReference type="Gene3D" id="3.30.200.20">
    <property type="entry name" value="Phosphorylase Kinase, domain 1"/>
    <property type="match status" value="1"/>
</dbReference>
<name>A8XZH7_CAEBR</name>
<keyword evidence="9" id="KW-1185">Reference proteome</keyword>
<dbReference type="Pfam" id="PF00069">
    <property type="entry name" value="Pkinase"/>
    <property type="match status" value="1"/>
</dbReference>
<evidence type="ECO:0000256" key="5">
    <source>
        <dbReference type="ARBA" id="ARBA00022840"/>
    </source>
</evidence>
<dbReference type="GO" id="GO:0035556">
    <property type="term" value="P:intracellular signal transduction"/>
    <property type="evidence" value="ECO:0000318"/>
    <property type="project" value="GO_Central"/>
</dbReference>
<dbReference type="InParanoid" id="A8XZH7"/>
<reference evidence="8 9" key="2">
    <citation type="journal article" date="2011" name="PLoS Genet.">
        <title>Caenorhabditis briggsae recombinant inbred line genotypes reveal inter-strain incompatibility and the evolution of recombination.</title>
        <authorList>
            <person name="Ross J.A."/>
            <person name="Koboldt D.C."/>
            <person name="Staisch J.E."/>
            <person name="Chamberlin H.M."/>
            <person name="Gupta B.P."/>
            <person name="Miller R.D."/>
            <person name="Baird S.E."/>
            <person name="Haag E.S."/>
        </authorList>
    </citation>
    <scope>NUCLEOTIDE SEQUENCE [LARGE SCALE GENOMIC DNA]</scope>
    <source>
        <strain evidence="8 9">AF16</strain>
    </source>
</reference>
<dbReference type="HOGENOM" id="CLU_000288_63_5_1"/>
<dbReference type="InterPro" id="IPR011009">
    <property type="entry name" value="Kinase-like_dom_sf"/>
</dbReference>
<dbReference type="GO" id="GO:0005524">
    <property type="term" value="F:ATP binding"/>
    <property type="evidence" value="ECO:0007669"/>
    <property type="project" value="UniProtKB-KW"/>
</dbReference>
<dbReference type="Gene3D" id="1.10.510.10">
    <property type="entry name" value="Transferase(Phosphotransferase) domain 1"/>
    <property type="match status" value="1"/>
</dbReference>
<dbReference type="Proteomes" id="UP000008549">
    <property type="component" value="Unassembled WGS sequence"/>
</dbReference>
<dbReference type="WormBase" id="CBG21094">
    <property type="protein sequence ID" value="CBP34767"/>
    <property type="gene ID" value="WBGene00039960"/>
</dbReference>
<dbReference type="STRING" id="6238.A8XZH7"/>
<dbReference type="AlphaFoldDB" id="A8XZH7"/>
<dbReference type="OMA" id="QDANEIN"/>
<gene>
    <name evidence="8 10" type="ORF">CBG21094</name>
    <name evidence="8" type="ORF">CBG_21094</name>
</gene>
<protein>
    <submittedName>
        <fullName evidence="8">Protein CBG21094</fullName>
    </submittedName>
</protein>
<organism evidence="8 9">
    <name type="scientific">Caenorhabditis briggsae</name>
    <dbReference type="NCBI Taxonomy" id="6238"/>
    <lineage>
        <taxon>Eukaryota</taxon>
        <taxon>Metazoa</taxon>
        <taxon>Ecdysozoa</taxon>
        <taxon>Nematoda</taxon>
        <taxon>Chromadorea</taxon>
        <taxon>Rhabditida</taxon>
        <taxon>Rhabditina</taxon>
        <taxon>Rhabditomorpha</taxon>
        <taxon>Rhabditoidea</taxon>
        <taxon>Rhabditidae</taxon>
        <taxon>Peloderinae</taxon>
        <taxon>Caenorhabditis</taxon>
    </lineage>
</organism>
<dbReference type="KEGG" id="cbr:CBG_21094"/>
<dbReference type="InterPro" id="IPR008271">
    <property type="entry name" value="Ser/Thr_kinase_AS"/>
</dbReference>
<dbReference type="InterPro" id="IPR000719">
    <property type="entry name" value="Prot_kinase_dom"/>
</dbReference>
<dbReference type="RefSeq" id="XP_002642721.2">
    <property type="nucleotide sequence ID" value="XM_002642675.2"/>
</dbReference>